<protein>
    <submittedName>
        <fullName evidence="1">Uncharacterized protein</fullName>
    </submittedName>
</protein>
<dbReference type="Pfam" id="PF13242">
    <property type="entry name" value="Hydrolase_like"/>
    <property type="match status" value="1"/>
</dbReference>
<dbReference type="Gene3D" id="3.40.50.1000">
    <property type="entry name" value="HAD superfamily/HAD-like"/>
    <property type="match status" value="2"/>
</dbReference>
<dbReference type="SUPFAM" id="SSF56784">
    <property type="entry name" value="HAD-like"/>
    <property type="match status" value="1"/>
</dbReference>
<name>A0A0F9DK54_9ZZZZ</name>
<dbReference type="PANTHER" id="PTHR19288">
    <property type="entry name" value="4-NITROPHENYLPHOSPHATASE-RELATED"/>
    <property type="match status" value="1"/>
</dbReference>
<dbReference type="GO" id="GO:0005737">
    <property type="term" value="C:cytoplasm"/>
    <property type="evidence" value="ECO:0007669"/>
    <property type="project" value="TreeGrafter"/>
</dbReference>
<organism evidence="1">
    <name type="scientific">marine sediment metagenome</name>
    <dbReference type="NCBI Taxonomy" id="412755"/>
    <lineage>
        <taxon>unclassified sequences</taxon>
        <taxon>metagenomes</taxon>
        <taxon>ecological metagenomes</taxon>
    </lineage>
</organism>
<comment type="caution">
    <text evidence="1">The sequence shown here is derived from an EMBL/GenBank/DDBJ whole genome shotgun (WGS) entry which is preliminary data.</text>
</comment>
<evidence type="ECO:0000313" key="1">
    <source>
        <dbReference type="EMBL" id="KKL54216.1"/>
    </source>
</evidence>
<dbReference type="InterPro" id="IPR023214">
    <property type="entry name" value="HAD_sf"/>
</dbReference>
<dbReference type="InterPro" id="IPR036412">
    <property type="entry name" value="HAD-like_sf"/>
</dbReference>
<dbReference type="GO" id="GO:0016791">
    <property type="term" value="F:phosphatase activity"/>
    <property type="evidence" value="ECO:0007669"/>
    <property type="project" value="TreeGrafter"/>
</dbReference>
<dbReference type="EMBL" id="LAZR01031277">
    <property type="protein sequence ID" value="KKL54216.1"/>
    <property type="molecule type" value="Genomic_DNA"/>
</dbReference>
<sequence length="131" mass="14435">YEVIEKACKFIMEGARFIGTNPDLTGPTDFGIVPAVGALTAPIELATGVKPYYVGKPNPLMMRSALRRLNSHSENTVMIGDRMDTDIVAGLETGLETILVLTGVTKKEDIRKYPYQPSRICNSIKDIYDLL</sequence>
<reference evidence="1" key="1">
    <citation type="journal article" date="2015" name="Nature">
        <title>Complex archaea that bridge the gap between prokaryotes and eukaryotes.</title>
        <authorList>
            <person name="Spang A."/>
            <person name="Saw J.H."/>
            <person name="Jorgensen S.L."/>
            <person name="Zaremba-Niedzwiedzka K."/>
            <person name="Martijn J."/>
            <person name="Lind A.E."/>
            <person name="van Eijk R."/>
            <person name="Schleper C."/>
            <person name="Guy L."/>
            <person name="Ettema T.J."/>
        </authorList>
    </citation>
    <scope>NUCLEOTIDE SEQUENCE</scope>
</reference>
<gene>
    <name evidence="1" type="ORF">LCGC14_2267640</name>
</gene>
<accession>A0A0F9DK54</accession>
<feature type="non-terminal residue" evidence="1">
    <location>
        <position position="1"/>
    </location>
</feature>
<proteinExistence type="predicted"/>
<dbReference type="AlphaFoldDB" id="A0A0F9DK54"/>
<dbReference type="PANTHER" id="PTHR19288:SF46">
    <property type="entry name" value="HALOACID DEHALOGENASE-LIKE HYDROLASE DOMAIN-CONTAINING PROTEIN 2"/>
    <property type="match status" value="1"/>
</dbReference>